<evidence type="ECO:0000313" key="2">
    <source>
        <dbReference type="EMBL" id="MFC3086036.1"/>
    </source>
</evidence>
<gene>
    <name evidence="2" type="ORF">ACFOD6_08245</name>
</gene>
<dbReference type="EMBL" id="JBHRSM010000014">
    <property type="protein sequence ID" value="MFC3086036.1"/>
    <property type="molecule type" value="Genomic_DNA"/>
</dbReference>
<reference evidence="3" key="1">
    <citation type="journal article" date="2019" name="Int. J. Syst. Evol. Microbiol.">
        <title>The Global Catalogue of Microorganisms (GCM) 10K type strain sequencing project: providing services to taxonomists for standard genome sequencing and annotation.</title>
        <authorList>
            <consortium name="The Broad Institute Genomics Platform"/>
            <consortium name="The Broad Institute Genome Sequencing Center for Infectious Disease"/>
            <person name="Wu L."/>
            <person name="Ma J."/>
        </authorList>
    </citation>
    <scope>NUCLEOTIDE SEQUENCE [LARGE SCALE GENOMIC DNA]</scope>
    <source>
        <strain evidence="3">KCTC 62102</strain>
    </source>
</reference>
<dbReference type="Pfam" id="PF07508">
    <property type="entry name" value="Recombinase"/>
    <property type="match status" value="1"/>
</dbReference>
<evidence type="ECO:0000259" key="1">
    <source>
        <dbReference type="Pfam" id="PF07508"/>
    </source>
</evidence>
<protein>
    <submittedName>
        <fullName evidence="2">Recombinase family protein</fullName>
    </submittedName>
</protein>
<accession>A0ABV7DUL6</accession>
<dbReference type="RefSeq" id="WP_354001357.1">
    <property type="nucleotide sequence ID" value="NZ_JAEACP010000040.1"/>
</dbReference>
<organism evidence="2 3">
    <name type="scientific">Tabrizicola soli</name>
    <dbReference type="NCBI Taxonomy" id="2185115"/>
    <lineage>
        <taxon>Bacteria</taxon>
        <taxon>Pseudomonadati</taxon>
        <taxon>Pseudomonadota</taxon>
        <taxon>Alphaproteobacteria</taxon>
        <taxon>Rhodobacterales</taxon>
        <taxon>Paracoccaceae</taxon>
        <taxon>Tabrizicola</taxon>
    </lineage>
</organism>
<evidence type="ECO:0000313" key="3">
    <source>
        <dbReference type="Proteomes" id="UP001595445"/>
    </source>
</evidence>
<comment type="caution">
    <text evidence="2">The sequence shown here is derived from an EMBL/GenBank/DDBJ whole genome shotgun (WGS) entry which is preliminary data.</text>
</comment>
<dbReference type="InterPro" id="IPR011109">
    <property type="entry name" value="DNA_bind_recombinase_dom"/>
</dbReference>
<keyword evidence="3" id="KW-1185">Reference proteome</keyword>
<name>A0ABV7DUL6_9RHOB</name>
<feature type="domain" description="Recombinase" evidence="1">
    <location>
        <begin position="25"/>
        <end position="56"/>
    </location>
</feature>
<dbReference type="Proteomes" id="UP001595445">
    <property type="component" value="Unassembled WGS sequence"/>
</dbReference>
<sequence>MSANAAAFAADLSPVLADIHAKGHNSLREIAAELTARGIRTRRGGKWDVGNVGQLLLRVSA</sequence>
<proteinExistence type="predicted"/>